<proteinExistence type="predicted"/>
<dbReference type="Proteomes" id="UP001341840">
    <property type="component" value="Unassembled WGS sequence"/>
</dbReference>
<comment type="caution">
    <text evidence="1">The sequence shown here is derived from an EMBL/GenBank/DDBJ whole genome shotgun (WGS) entry which is preliminary data.</text>
</comment>
<keyword evidence="2" id="KW-1185">Reference proteome</keyword>
<gene>
    <name evidence="1" type="ORF">PIB30_086189</name>
</gene>
<reference evidence="1 2" key="1">
    <citation type="journal article" date="2023" name="Plants (Basel)">
        <title>Bridging the Gap: Combining Genomics and Transcriptomics Approaches to Understand Stylosanthes scabra, an Orphan Legume from the Brazilian Caatinga.</title>
        <authorList>
            <person name="Ferreira-Neto J.R.C."/>
            <person name="da Silva M.D."/>
            <person name="Binneck E."/>
            <person name="de Melo N.F."/>
            <person name="da Silva R.H."/>
            <person name="de Melo A.L.T.M."/>
            <person name="Pandolfi V."/>
            <person name="Bustamante F.O."/>
            <person name="Brasileiro-Vidal A.C."/>
            <person name="Benko-Iseppon A.M."/>
        </authorList>
    </citation>
    <scope>NUCLEOTIDE SEQUENCE [LARGE SCALE GENOMIC DNA]</scope>
    <source>
        <tissue evidence="1">Leaves</tissue>
    </source>
</reference>
<protein>
    <submittedName>
        <fullName evidence="1">Uncharacterized protein</fullName>
    </submittedName>
</protein>
<evidence type="ECO:0000313" key="1">
    <source>
        <dbReference type="EMBL" id="MED6127244.1"/>
    </source>
</evidence>
<organism evidence="1 2">
    <name type="scientific">Stylosanthes scabra</name>
    <dbReference type="NCBI Taxonomy" id="79078"/>
    <lineage>
        <taxon>Eukaryota</taxon>
        <taxon>Viridiplantae</taxon>
        <taxon>Streptophyta</taxon>
        <taxon>Embryophyta</taxon>
        <taxon>Tracheophyta</taxon>
        <taxon>Spermatophyta</taxon>
        <taxon>Magnoliopsida</taxon>
        <taxon>eudicotyledons</taxon>
        <taxon>Gunneridae</taxon>
        <taxon>Pentapetalae</taxon>
        <taxon>rosids</taxon>
        <taxon>fabids</taxon>
        <taxon>Fabales</taxon>
        <taxon>Fabaceae</taxon>
        <taxon>Papilionoideae</taxon>
        <taxon>50 kb inversion clade</taxon>
        <taxon>dalbergioids sensu lato</taxon>
        <taxon>Dalbergieae</taxon>
        <taxon>Pterocarpus clade</taxon>
        <taxon>Stylosanthes</taxon>
    </lineage>
</organism>
<dbReference type="EMBL" id="JASCZI010031674">
    <property type="protein sequence ID" value="MED6127244.1"/>
    <property type="molecule type" value="Genomic_DNA"/>
</dbReference>
<name>A0ABU6RTK1_9FABA</name>
<sequence length="192" mass="22352">MAKNSDGQNRGIDDGRILVTRALRPDISRRFISTHELWPTGIHRKAVFWITKAEVKMDFPSDFFYAFGHHFHSHIYLIDVKDNCLVLSVGKDENSMWLPRESLFLIRNFYNLGYPTKLGLNYLGEGLFFAVARDESNYDLEIMYQDKYVRDVLTRQKLKRIKELFKLDYTGNTIDYCKPVKPEQVAAGNCTG</sequence>
<evidence type="ECO:0000313" key="2">
    <source>
        <dbReference type="Proteomes" id="UP001341840"/>
    </source>
</evidence>
<accession>A0ABU6RTK1</accession>